<comment type="caution">
    <text evidence="2">The sequence shown here is derived from an EMBL/GenBank/DDBJ whole genome shotgun (WGS) entry which is preliminary data.</text>
</comment>
<gene>
    <name evidence="2" type="ORF">BAE44_0013324</name>
</gene>
<organism evidence="2 3">
    <name type="scientific">Dichanthelium oligosanthes</name>
    <dbReference type="NCBI Taxonomy" id="888268"/>
    <lineage>
        <taxon>Eukaryota</taxon>
        <taxon>Viridiplantae</taxon>
        <taxon>Streptophyta</taxon>
        <taxon>Embryophyta</taxon>
        <taxon>Tracheophyta</taxon>
        <taxon>Spermatophyta</taxon>
        <taxon>Magnoliopsida</taxon>
        <taxon>Liliopsida</taxon>
        <taxon>Poales</taxon>
        <taxon>Poaceae</taxon>
        <taxon>PACMAD clade</taxon>
        <taxon>Panicoideae</taxon>
        <taxon>Panicodae</taxon>
        <taxon>Paniceae</taxon>
        <taxon>Dichantheliinae</taxon>
        <taxon>Dichanthelium</taxon>
    </lineage>
</organism>
<evidence type="ECO:0000256" key="1">
    <source>
        <dbReference type="SAM" id="MobiDB-lite"/>
    </source>
</evidence>
<dbReference type="AlphaFoldDB" id="A0A1E5VKM2"/>
<name>A0A1E5VKM2_9POAL</name>
<proteinExistence type="predicted"/>
<evidence type="ECO:0000313" key="3">
    <source>
        <dbReference type="Proteomes" id="UP000095767"/>
    </source>
</evidence>
<keyword evidence="3" id="KW-1185">Reference proteome</keyword>
<dbReference type="Proteomes" id="UP000095767">
    <property type="component" value="Unassembled WGS sequence"/>
</dbReference>
<feature type="compositionally biased region" description="Basic and acidic residues" evidence="1">
    <location>
        <begin position="72"/>
        <end position="91"/>
    </location>
</feature>
<reference evidence="2 3" key="1">
    <citation type="submission" date="2016-09" db="EMBL/GenBank/DDBJ databases">
        <title>The draft genome of Dichanthelium oligosanthes: A C3 panicoid grass species.</title>
        <authorList>
            <person name="Studer A.J."/>
            <person name="Schnable J.C."/>
            <person name="Brutnell T.P."/>
        </authorList>
    </citation>
    <scope>NUCLEOTIDE SEQUENCE [LARGE SCALE GENOMIC DNA]</scope>
    <source>
        <strain evidence="3">cv. Kellogg 1175</strain>
        <tissue evidence="2">Leaf</tissue>
    </source>
</reference>
<dbReference type="EMBL" id="LWDX02036741">
    <property type="protein sequence ID" value="OEL25656.1"/>
    <property type="molecule type" value="Genomic_DNA"/>
</dbReference>
<evidence type="ECO:0000313" key="2">
    <source>
        <dbReference type="EMBL" id="OEL25656.1"/>
    </source>
</evidence>
<sequence length="91" mass="10295">LGFLWSVGGALPAAHHGQRRVWRPLPGHRRHLPDAPLRFLHVVAVVRRAGRLLQARQDGERAEGQSGRHRGARAEQPRQQRRGEEHGAQEQ</sequence>
<feature type="non-terminal residue" evidence="2">
    <location>
        <position position="1"/>
    </location>
</feature>
<accession>A0A1E5VKM2</accession>
<protein>
    <submittedName>
        <fullName evidence="2">Uncharacterized protein</fullName>
    </submittedName>
</protein>
<feature type="region of interest" description="Disordered" evidence="1">
    <location>
        <begin position="53"/>
        <end position="91"/>
    </location>
</feature>